<feature type="domain" description="HNH nuclease" evidence="2">
    <location>
        <begin position="415"/>
        <end position="465"/>
    </location>
</feature>
<evidence type="ECO:0000259" key="2">
    <source>
        <dbReference type="SMART" id="SM00507"/>
    </source>
</evidence>
<sequence>MIEALERLDLPPDDDTLPPWWLEPADEWAPPELTPEQLEFWEAIRAMDDGPRSVQDEIDDAVENNEALLTAEVQWWRGRMTSAPLPTDQAALVDLLRCLEDLKSCAAALQARAAVALEGARRQEEADRGVRRAKRGVGLGVEVGLARRESPYRGSILLGVARSLVRELPCTLAALESGVLNEYRATLVAQETACLAPGDRAIVDAWFTAYLADHPGLGNNRLVDEVRRKVVEVDQDAVVRRRSKAAGGRRVSLQPLPDGMVRMTAILGLQEGVAAYAALIRAAAAARAGGFVGDPTRWSPQDDTQPEAVQGGLARKSGSKGRGALMADALVERLTGCSATAPCGIELMVVITDRALFGVDDEPGHVDGYGPVAASWVRDLVGQADPEQRIALRRLFKEPGRMVRMEANRRSMSPALRKLIRLRDQRCRMPWCDARIGHDDHVTDHAKGGESSYVNAQGLCEACNYAKSMPGWSASSTVEPERGHVVTVRTPTGHCYESTQPSGPGDK</sequence>
<dbReference type="RefSeq" id="WP_425309722.1">
    <property type="nucleotide sequence ID" value="NZ_CP154795.1"/>
</dbReference>
<dbReference type="EMBL" id="CP154795">
    <property type="protein sequence ID" value="XAN08268.1"/>
    <property type="molecule type" value="Genomic_DNA"/>
</dbReference>
<organism evidence="3 4">
    <name type="scientific">Ammonicoccus fulvus</name>
    <dbReference type="NCBI Taxonomy" id="3138240"/>
    <lineage>
        <taxon>Bacteria</taxon>
        <taxon>Bacillati</taxon>
        <taxon>Actinomycetota</taxon>
        <taxon>Actinomycetes</taxon>
        <taxon>Propionibacteriales</taxon>
        <taxon>Propionibacteriaceae</taxon>
        <taxon>Ammonicoccus</taxon>
    </lineage>
</organism>
<name>A0ABZ3FU18_9ACTN</name>
<gene>
    <name evidence="3" type="ORF">AADG42_13475</name>
</gene>
<keyword evidence="4" id="KW-1185">Reference proteome</keyword>
<dbReference type="Proteomes" id="UP001442841">
    <property type="component" value="Chromosome"/>
</dbReference>
<protein>
    <submittedName>
        <fullName evidence="3">DUF222 domain-containing protein</fullName>
    </submittedName>
</protein>
<evidence type="ECO:0000313" key="4">
    <source>
        <dbReference type="Proteomes" id="UP001442841"/>
    </source>
</evidence>
<proteinExistence type="predicted"/>
<dbReference type="InterPro" id="IPR003615">
    <property type="entry name" value="HNH_nuc"/>
</dbReference>
<reference evidence="3 4" key="1">
    <citation type="submission" date="2024-04" db="EMBL/GenBank/DDBJ databases">
        <title>Isolation of an actinomycete strain from pig manure.</title>
        <authorList>
            <person name="Gong T."/>
            <person name="Yu Z."/>
            <person name="An M."/>
            <person name="Wei C."/>
            <person name="Yang W."/>
            <person name="Liu L."/>
        </authorList>
    </citation>
    <scope>NUCLEOTIDE SEQUENCE [LARGE SCALE GENOMIC DNA]</scope>
    <source>
        <strain evidence="3 4">ZF39</strain>
    </source>
</reference>
<dbReference type="SMART" id="SM00507">
    <property type="entry name" value="HNHc"/>
    <property type="match status" value="1"/>
</dbReference>
<evidence type="ECO:0000313" key="3">
    <source>
        <dbReference type="EMBL" id="XAN08268.1"/>
    </source>
</evidence>
<evidence type="ECO:0000256" key="1">
    <source>
        <dbReference type="SAM" id="MobiDB-lite"/>
    </source>
</evidence>
<accession>A0ABZ3FU18</accession>
<dbReference type="CDD" id="cd00085">
    <property type="entry name" value="HNHc"/>
    <property type="match status" value="1"/>
</dbReference>
<feature type="region of interest" description="Disordered" evidence="1">
    <location>
        <begin position="294"/>
        <end position="316"/>
    </location>
</feature>